<organism evidence="1 4">
    <name type="scientific">Bordetella genomosp. 1</name>
    <dbReference type="NCBI Taxonomy" id="1395607"/>
    <lineage>
        <taxon>Bacteria</taxon>
        <taxon>Pseudomonadati</taxon>
        <taxon>Pseudomonadota</taxon>
        <taxon>Betaproteobacteria</taxon>
        <taxon>Burkholderiales</taxon>
        <taxon>Alcaligenaceae</taxon>
        <taxon>Bordetella</taxon>
    </lineage>
</organism>
<accession>A0A261S6U6</accession>
<dbReference type="Proteomes" id="UP000217005">
    <property type="component" value="Unassembled WGS sequence"/>
</dbReference>
<comment type="caution">
    <text evidence="1">The sequence shown here is derived from an EMBL/GenBank/DDBJ whole genome shotgun (WGS) entry which is preliminary data.</text>
</comment>
<sequence>MRKLLTIAETFQIPGRGSVVVPADAVGELNGPGTYNVKLRLPDGSQASAPLRVYQEVLPGAPGQPRWGCCFDTLTREQLPNGTEIWVSVAV</sequence>
<evidence type="ECO:0000313" key="3">
    <source>
        <dbReference type="Proteomes" id="UP000216354"/>
    </source>
</evidence>
<dbReference type="EMBL" id="NEVR01000006">
    <property type="protein sequence ID" value="OZI57159.1"/>
    <property type="molecule type" value="Genomic_DNA"/>
</dbReference>
<dbReference type="AlphaFoldDB" id="A0A261S6U6"/>
<proteinExistence type="predicted"/>
<dbReference type="RefSeq" id="WP_094828051.1">
    <property type="nucleotide sequence ID" value="NZ_NEVL01000004.1"/>
</dbReference>
<name>A0A261S6U6_9BORD</name>
<dbReference type="EMBL" id="NEVL01000004">
    <property type="protein sequence ID" value="OZI33056.1"/>
    <property type="molecule type" value="Genomic_DNA"/>
</dbReference>
<evidence type="ECO:0000313" key="2">
    <source>
        <dbReference type="EMBL" id="OZI57159.1"/>
    </source>
</evidence>
<dbReference type="Proteomes" id="UP000216354">
    <property type="component" value="Unassembled WGS sequence"/>
</dbReference>
<evidence type="ECO:0000313" key="1">
    <source>
        <dbReference type="EMBL" id="OZI33056.1"/>
    </source>
</evidence>
<reference evidence="1 4" key="1">
    <citation type="submission" date="2017-05" db="EMBL/GenBank/DDBJ databases">
        <title>Complete and WGS of Bordetella genogroups.</title>
        <authorList>
            <person name="Spilker T."/>
            <person name="LiPuma J."/>
        </authorList>
    </citation>
    <scope>NUCLEOTIDE SEQUENCE [LARGE SCALE GENOMIC DNA]</scope>
    <source>
        <strain evidence="1 4">AU17610</strain>
    </source>
</reference>
<keyword evidence="3" id="KW-1185">Reference proteome</keyword>
<evidence type="ECO:0000313" key="4">
    <source>
        <dbReference type="Proteomes" id="UP000217005"/>
    </source>
</evidence>
<protein>
    <submittedName>
        <fullName evidence="1">Uncharacterized protein</fullName>
    </submittedName>
</protein>
<reference evidence="2 3" key="2">
    <citation type="submission" date="2017-05" db="EMBL/GenBank/DDBJ databases">
        <title>Complete and WGS of Bordetella genogroups.</title>
        <authorList>
            <person name="Spilker T."/>
            <person name="Lipuma J."/>
        </authorList>
    </citation>
    <scope>NUCLEOTIDE SEQUENCE [LARGE SCALE GENOMIC DNA]</scope>
    <source>
        <strain evidence="2 3">AU9795</strain>
    </source>
</reference>
<gene>
    <name evidence="2" type="ORF">CAL27_23215</name>
    <name evidence="1" type="ORF">CEG14_19555</name>
</gene>